<sequence>MSLAISDRLSANDTAVLKPNRLSTCRRFSIFLREAYSGELAVRISPALSIGALAMNFATSLNPATLSSLSSRTCTAVARLGSWPARSIACSSLATSAISDIAVLRERYRFFYSRFES</sequence>
<dbReference type="AlphaFoldDB" id="A0A1D8K9J1"/>
<organism evidence="1 2">
    <name type="scientific">Acidihalobacter aeolianus</name>
    <dbReference type="NCBI Taxonomy" id="2792603"/>
    <lineage>
        <taxon>Bacteria</taxon>
        <taxon>Pseudomonadati</taxon>
        <taxon>Pseudomonadota</taxon>
        <taxon>Gammaproteobacteria</taxon>
        <taxon>Chromatiales</taxon>
        <taxon>Ectothiorhodospiraceae</taxon>
        <taxon>Acidihalobacter</taxon>
    </lineage>
</organism>
<dbReference type="KEGG" id="aaeo:BJI67_11785"/>
<name>A0A1D8K9J1_9GAMM</name>
<evidence type="ECO:0000313" key="1">
    <source>
        <dbReference type="EMBL" id="AOV17649.1"/>
    </source>
</evidence>
<accession>A0A1D8K9J1</accession>
<keyword evidence="2" id="KW-1185">Reference proteome</keyword>
<evidence type="ECO:0000313" key="2">
    <source>
        <dbReference type="Proteomes" id="UP000095342"/>
    </source>
</evidence>
<dbReference type="EMBL" id="CP017448">
    <property type="protein sequence ID" value="AOV17649.1"/>
    <property type="molecule type" value="Genomic_DNA"/>
</dbReference>
<gene>
    <name evidence="1" type="ORF">BJI67_11785</name>
</gene>
<reference evidence="1 2" key="1">
    <citation type="submission" date="2016-09" db="EMBL/GenBank/DDBJ databases">
        <title>Acidihalobacter prosperus V6 (DSM14174).</title>
        <authorList>
            <person name="Khaleque H.N."/>
            <person name="Ramsay J.P."/>
            <person name="Murphy R.J.T."/>
            <person name="Kaksonen A.H."/>
            <person name="Boxall N.J."/>
            <person name="Watkin E.L.J."/>
        </authorList>
    </citation>
    <scope>NUCLEOTIDE SEQUENCE [LARGE SCALE GENOMIC DNA]</scope>
    <source>
        <strain evidence="1 2">V6</strain>
    </source>
</reference>
<dbReference type="Proteomes" id="UP000095342">
    <property type="component" value="Chromosome"/>
</dbReference>
<proteinExistence type="predicted"/>
<protein>
    <submittedName>
        <fullName evidence="1">Uncharacterized protein</fullName>
    </submittedName>
</protein>